<dbReference type="VEuPathDB" id="FungiDB:DFL_005015"/>
<reference evidence="3 4" key="1">
    <citation type="submission" date="2019-01" db="EMBL/GenBank/DDBJ databases">
        <title>Intercellular communication is required for trap formation in the nematode-trapping fungus Duddingtonia flagrans.</title>
        <authorList>
            <person name="Youssar L."/>
            <person name="Wernet V."/>
            <person name="Hensel N."/>
            <person name="Hildebrandt H.-G."/>
            <person name="Fischer R."/>
        </authorList>
    </citation>
    <scope>NUCLEOTIDE SEQUENCE [LARGE SCALE GENOMIC DNA]</scope>
    <source>
        <strain evidence="3 4">CBS H-5679</strain>
    </source>
</reference>
<protein>
    <recommendedName>
        <fullName evidence="5">NADH:ubiquinone oxidoreductase 20.1kD subunit</fullName>
    </recommendedName>
</protein>
<feature type="region of interest" description="Disordered" evidence="1">
    <location>
        <begin position="31"/>
        <end position="67"/>
    </location>
</feature>
<keyword evidence="2" id="KW-1133">Transmembrane helix</keyword>
<feature type="transmembrane region" description="Helical" evidence="2">
    <location>
        <begin position="115"/>
        <end position="137"/>
    </location>
</feature>
<name>A0A437A6C5_ARTFL</name>
<keyword evidence="2" id="KW-0812">Transmembrane</keyword>
<dbReference type="GO" id="GO:0005739">
    <property type="term" value="C:mitochondrion"/>
    <property type="evidence" value="ECO:0007669"/>
    <property type="project" value="InterPro"/>
</dbReference>
<dbReference type="Pfam" id="PF05821">
    <property type="entry name" value="NDUF_B8"/>
    <property type="match status" value="1"/>
</dbReference>
<organism evidence="3 4">
    <name type="scientific">Arthrobotrys flagrans</name>
    <name type="common">Nematode-trapping fungus</name>
    <name type="synonym">Trichothecium flagrans</name>
    <dbReference type="NCBI Taxonomy" id="97331"/>
    <lineage>
        <taxon>Eukaryota</taxon>
        <taxon>Fungi</taxon>
        <taxon>Dikarya</taxon>
        <taxon>Ascomycota</taxon>
        <taxon>Pezizomycotina</taxon>
        <taxon>Orbiliomycetes</taxon>
        <taxon>Orbiliales</taxon>
        <taxon>Orbiliaceae</taxon>
        <taxon>Arthrobotrys</taxon>
    </lineage>
</organism>
<dbReference type="PANTHER" id="PTHR12840:SF1">
    <property type="entry name" value="NADH DEHYDROGENASE [UBIQUINONE] 1 BETA SUBCOMPLEX SUBUNIT 8, MITOCHONDRIAL"/>
    <property type="match status" value="1"/>
</dbReference>
<dbReference type="EMBL" id="SAEB01000006">
    <property type="protein sequence ID" value="RVD86754.1"/>
    <property type="molecule type" value="Genomic_DNA"/>
</dbReference>
<evidence type="ECO:0000256" key="2">
    <source>
        <dbReference type="SAM" id="Phobius"/>
    </source>
</evidence>
<evidence type="ECO:0000313" key="4">
    <source>
        <dbReference type="Proteomes" id="UP000283090"/>
    </source>
</evidence>
<dbReference type="GeneID" id="93587326"/>
<sequence length="170" mass="18790">MLPVRSIAAGASRLRLARPILSQIPRQRCYASAATPQPEPVPRLLTGDPEIDDPGMNGGYSLTQPPPLKRQFRDPYEKWWDPQERRNFGEPVHEDEDTLGIFTLYEYTVATPKQAAISFSSFVLAAFGLCGAIYSFYPDKPAVPREFPHNGLEKALGGKGALLAKPEGSY</sequence>
<dbReference type="AlphaFoldDB" id="A0A437A6C5"/>
<dbReference type="OrthoDB" id="2014058at2759"/>
<evidence type="ECO:0000313" key="3">
    <source>
        <dbReference type="EMBL" id="RVD86754.1"/>
    </source>
</evidence>
<keyword evidence="2" id="KW-0472">Membrane</keyword>
<dbReference type="RefSeq" id="XP_067492298.1">
    <property type="nucleotide sequence ID" value="XM_067634208.1"/>
</dbReference>
<dbReference type="PANTHER" id="PTHR12840">
    <property type="entry name" value="NADH-UBIQUINONE OXIDOREDUCTASE ASHI SUBUNIT"/>
    <property type="match status" value="1"/>
</dbReference>
<evidence type="ECO:0008006" key="5">
    <source>
        <dbReference type="Google" id="ProtNLM"/>
    </source>
</evidence>
<accession>A0A437A6C5</accession>
<dbReference type="InterPro" id="IPR008699">
    <property type="entry name" value="NDUFB8"/>
</dbReference>
<gene>
    <name evidence="3" type="ORF">DFL_005015</name>
</gene>
<evidence type="ECO:0000256" key="1">
    <source>
        <dbReference type="SAM" id="MobiDB-lite"/>
    </source>
</evidence>
<proteinExistence type="predicted"/>
<keyword evidence="4" id="KW-1185">Reference proteome</keyword>
<dbReference type="STRING" id="97331.A0A437A6C5"/>
<dbReference type="Proteomes" id="UP000283090">
    <property type="component" value="Unassembled WGS sequence"/>
</dbReference>
<comment type="caution">
    <text evidence="3">The sequence shown here is derived from an EMBL/GenBank/DDBJ whole genome shotgun (WGS) entry which is preliminary data.</text>
</comment>